<keyword evidence="3" id="KW-1185">Reference proteome</keyword>
<dbReference type="AlphaFoldDB" id="A0A835CEX2"/>
<dbReference type="GO" id="GO:2000031">
    <property type="term" value="P:regulation of salicylic acid mediated signaling pathway"/>
    <property type="evidence" value="ECO:0007669"/>
    <property type="project" value="InterPro"/>
</dbReference>
<dbReference type="OrthoDB" id="1366754at2759"/>
<reference evidence="2" key="1">
    <citation type="submission" date="2020-09" db="EMBL/GenBank/DDBJ databases">
        <title>Genome-Enabled Discovery of Anthraquinone Biosynthesis in Senna tora.</title>
        <authorList>
            <person name="Kang S.-H."/>
            <person name="Pandey R.P."/>
            <person name="Lee C.-M."/>
            <person name="Sim J.-S."/>
            <person name="Jeong J.-T."/>
            <person name="Choi B.-S."/>
            <person name="Jung M."/>
            <person name="Ginzburg D."/>
            <person name="Zhao K."/>
            <person name="Won S.Y."/>
            <person name="Oh T.-J."/>
            <person name="Yu Y."/>
            <person name="Kim N.-H."/>
            <person name="Lee O.R."/>
            <person name="Lee T.-H."/>
            <person name="Bashyal P."/>
            <person name="Kim T.-S."/>
            <person name="Lee W.-H."/>
            <person name="Kawkins C."/>
            <person name="Kim C.-K."/>
            <person name="Kim J.S."/>
            <person name="Ahn B.O."/>
            <person name="Rhee S.Y."/>
            <person name="Sohng J.K."/>
        </authorList>
    </citation>
    <scope>NUCLEOTIDE SEQUENCE</scope>
    <source>
        <tissue evidence="2">Leaf</tissue>
    </source>
</reference>
<protein>
    <submittedName>
        <fullName evidence="2">MACPF domain-containing protein NSL1</fullName>
    </submittedName>
</protein>
<feature type="domain" description="MACPF" evidence="1">
    <location>
        <begin position="1"/>
        <end position="156"/>
    </location>
</feature>
<dbReference type="Pfam" id="PF01823">
    <property type="entry name" value="MACPF"/>
    <property type="match status" value="1"/>
</dbReference>
<evidence type="ECO:0000313" key="2">
    <source>
        <dbReference type="EMBL" id="KAF7840281.1"/>
    </source>
</evidence>
<organism evidence="2 3">
    <name type="scientific">Senna tora</name>
    <dbReference type="NCBI Taxonomy" id="362788"/>
    <lineage>
        <taxon>Eukaryota</taxon>
        <taxon>Viridiplantae</taxon>
        <taxon>Streptophyta</taxon>
        <taxon>Embryophyta</taxon>
        <taxon>Tracheophyta</taxon>
        <taxon>Spermatophyta</taxon>
        <taxon>Magnoliopsida</taxon>
        <taxon>eudicotyledons</taxon>
        <taxon>Gunneridae</taxon>
        <taxon>Pentapetalae</taxon>
        <taxon>rosids</taxon>
        <taxon>fabids</taxon>
        <taxon>Fabales</taxon>
        <taxon>Fabaceae</taxon>
        <taxon>Caesalpinioideae</taxon>
        <taxon>Cassia clade</taxon>
        <taxon>Senna</taxon>
    </lineage>
</organism>
<gene>
    <name evidence="2" type="ORF">G2W53_002579</name>
</gene>
<dbReference type="PANTHER" id="PTHR33199">
    <property type="entry name" value="MACPF DOMAIN-CONTAINING PROTEIN CAD1"/>
    <property type="match status" value="1"/>
</dbReference>
<dbReference type="PROSITE" id="PS51412">
    <property type="entry name" value="MACPF_2"/>
    <property type="match status" value="1"/>
</dbReference>
<comment type="caution">
    <text evidence="2">The sequence shown here is derived from an EMBL/GenBank/DDBJ whole genome shotgun (WGS) entry which is preliminary data.</text>
</comment>
<dbReference type="GO" id="GO:0005886">
    <property type="term" value="C:plasma membrane"/>
    <property type="evidence" value="ECO:0007669"/>
    <property type="project" value="TreeGrafter"/>
</dbReference>
<evidence type="ECO:0000259" key="1">
    <source>
        <dbReference type="PROSITE" id="PS51412"/>
    </source>
</evidence>
<dbReference type="Proteomes" id="UP000634136">
    <property type="component" value="Unassembled WGS sequence"/>
</dbReference>
<name>A0A835CEX2_9FABA</name>
<evidence type="ECO:0000313" key="3">
    <source>
        <dbReference type="Proteomes" id="UP000634136"/>
    </source>
</evidence>
<dbReference type="GO" id="GO:0009626">
    <property type="term" value="P:plant-type hypersensitive response"/>
    <property type="evidence" value="ECO:0007669"/>
    <property type="project" value="TreeGrafter"/>
</dbReference>
<proteinExistence type="predicted"/>
<dbReference type="PANTHER" id="PTHR33199:SF8">
    <property type="entry name" value="MACPF DOMAIN-CONTAINING PROTEIN NSL1"/>
    <property type="match status" value="1"/>
</dbReference>
<dbReference type="EMBL" id="JAAIUW010000002">
    <property type="protein sequence ID" value="KAF7840281.1"/>
    <property type="molecule type" value="Genomic_DNA"/>
</dbReference>
<dbReference type="InterPro" id="IPR044663">
    <property type="entry name" value="CAD1/NSL1-like"/>
</dbReference>
<accession>A0A835CEX2</accession>
<dbReference type="InterPro" id="IPR020864">
    <property type="entry name" value="MACPF"/>
</dbReference>
<sequence length="429" mass="48202">MGGKDVVHMKQLNNSNVQPTEVQKLLQQVADERFSDNKSRHSIADPAEISGKLKDGRDEPWKVDVALAAAVRPSIRSHSSNEEIISISVRKGGIVSIGQHHNEWLSTIPQSPDAISMLFVPITSLLSSVPGQGFLCHAVNLYLRYKPPIDDLRQFLEFQLPRQWAPLYDDLPLGFGPRYKRNKSSSLQFSFWGPKLYVNTIKVDTGYRPVTGIGLFLEGRKSDHLAIRLQHLSNLPQILIISHDHGFEPIDESVDKAYYEPVKWKMFSHVCTAPVLYNNDESVGFVTKAWLDVKLMKRKKVLFLRLGFSTLASATIRRSEWDGPSSTLRKSGFFSALISTRLTKELHHVIQNEKPTEDSIKSTLVYNGESGTEAPVPTKAPKMLSFVNTKEIVRGPEDTPGYWVVTGAKLYIECGKISIKTKYSLLTIC</sequence>